<dbReference type="EMBL" id="CAEZWE010000021">
    <property type="protein sequence ID" value="CAB4649961.1"/>
    <property type="molecule type" value="Genomic_DNA"/>
</dbReference>
<organism evidence="1">
    <name type="scientific">freshwater metagenome</name>
    <dbReference type="NCBI Taxonomy" id="449393"/>
    <lineage>
        <taxon>unclassified sequences</taxon>
        <taxon>metagenomes</taxon>
        <taxon>ecological metagenomes</taxon>
    </lineage>
</organism>
<accession>A0A6J6KJY6</accession>
<reference evidence="1" key="1">
    <citation type="submission" date="2020-05" db="EMBL/GenBank/DDBJ databases">
        <authorList>
            <person name="Chiriac C."/>
            <person name="Salcher M."/>
            <person name="Ghai R."/>
            <person name="Kavagutti S V."/>
        </authorList>
    </citation>
    <scope>NUCLEOTIDE SEQUENCE</scope>
</reference>
<gene>
    <name evidence="1" type="ORF">UFOPK2169_00695</name>
</gene>
<sequence length="75" mass="7614">MGVATPVNVGNGLNTTAPVVGFTVYVPWPETVSVVKVQLGAVSPGPHNNTAVANNGNDAAPGVSFESGVYVWFVS</sequence>
<name>A0A6J6KJY6_9ZZZZ</name>
<evidence type="ECO:0000313" key="1">
    <source>
        <dbReference type="EMBL" id="CAB4649961.1"/>
    </source>
</evidence>
<proteinExistence type="predicted"/>
<dbReference type="AlphaFoldDB" id="A0A6J6KJY6"/>
<protein>
    <submittedName>
        <fullName evidence="1">Unannotated protein</fullName>
    </submittedName>
</protein>